<feature type="active site" description="Nucleophile" evidence="9 10">
    <location>
        <position position="411"/>
    </location>
</feature>
<evidence type="ECO:0000259" key="12">
    <source>
        <dbReference type="PROSITE" id="PS50926"/>
    </source>
</evidence>
<keyword evidence="7 9" id="KW-0408">Iron</keyword>
<feature type="binding site" evidence="9">
    <location>
        <position position="90"/>
    </location>
    <ligand>
        <name>[4Fe-4S] cluster</name>
        <dbReference type="ChEBI" id="CHEBI:49883"/>
    </ligand>
</feature>
<feature type="binding site" evidence="9">
    <location>
        <position position="319"/>
    </location>
    <ligand>
        <name>S-adenosyl-L-methionine</name>
        <dbReference type="ChEBI" id="CHEBI:59789"/>
    </ligand>
</feature>
<sequence length="453" mass="50465">MKKRTSVQFYSSRSARQQPKSLLLVPALRVEKLSHDGRGIAYWQNKPVFINGALPSELVKVDITSSRARFFEASVTTLIEPAPARISPECEHFASCGGCHWQFVEAEQQLLWKQQAVIEQIQRIAKTEVETVVPVIGSQPWGYRHRARLACRVVKGQLHLGFRSSQSEQIVEVTQCLTLVPQLRQLLGPLQDRLSSLKGKRSIGHIDMAQGDTALGIALRLVKPLPETDLQQLEHWATQHNVCVWLSYGPDHELVPLRAEQPETLFYSLYNEEIRLNFLPTDFIQANPYINEAMVKQAIDWLQPFAGGALLDLFCGIGNFTLPLAKGTGADITGVEVSKSALKRCLHNAQLNGMTNVTTYQADLSVAKPLPRSLKGKEFSGILLDPPRAGALEVVNQIAELKSQRVVYISCNPATLARDTAVLVKHGYKLLKLGVLDMFPHTAHIETMALFTR</sequence>
<keyword evidence="5 9" id="KW-0949">S-adenosyl-L-methionine</keyword>
<dbReference type="PROSITE" id="PS01230">
    <property type="entry name" value="TRMA_1"/>
    <property type="match status" value="1"/>
</dbReference>
<dbReference type="Gene3D" id="2.40.50.1070">
    <property type="match status" value="1"/>
</dbReference>
<comment type="caution">
    <text evidence="13">The sequence shown here is derived from an EMBL/GenBank/DDBJ whole genome shotgun (WGS) entry which is preliminary data.</text>
</comment>
<dbReference type="GO" id="GO:0070041">
    <property type="term" value="F:rRNA (uridine-C5-)-methyltransferase activity"/>
    <property type="evidence" value="ECO:0007669"/>
    <property type="project" value="UniProtKB-UniRule"/>
</dbReference>
<evidence type="ECO:0000256" key="1">
    <source>
        <dbReference type="ARBA" id="ARBA00022485"/>
    </source>
</evidence>
<dbReference type="PROSITE" id="PS50926">
    <property type="entry name" value="TRAM"/>
    <property type="match status" value="1"/>
</dbReference>
<dbReference type="InterPro" id="IPR029063">
    <property type="entry name" value="SAM-dependent_MTases_sf"/>
</dbReference>
<dbReference type="PANTHER" id="PTHR11061:SF49">
    <property type="entry name" value="23S RRNA (URACIL(1939)-C(5))-METHYLTRANSFERASE RLMD"/>
    <property type="match status" value="1"/>
</dbReference>
<feature type="binding site" evidence="9">
    <location>
        <position position="176"/>
    </location>
    <ligand>
        <name>[4Fe-4S] cluster</name>
        <dbReference type="ChEBI" id="CHEBI:49883"/>
    </ligand>
</feature>
<dbReference type="InterPro" id="IPR010280">
    <property type="entry name" value="U5_MeTrfase_fam"/>
</dbReference>
<keyword evidence="8 9" id="KW-0411">Iron-sulfur</keyword>
<evidence type="ECO:0000256" key="4">
    <source>
        <dbReference type="ARBA" id="ARBA00022679"/>
    </source>
</evidence>
<feature type="binding site" evidence="9 10">
    <location>
        <position position="314"/>
    </location>
    <ligand>
        <name>S-adenosyl-L-methionine</name>
        <dbReference type="ChEBI" id="CHEBI:59789"/>
    </ligand>
</feature>
<dbReference type="InterPro" id="IPR002792">
    <property type="entry name" value="TRAM_dom"/>
</dbReference>
<dbReference type="InterPro" id="IPR030391">
    <property type="entry name" value="MeTrfase_TrmA_CS"/>
</dbReference>
<dbReference type="PANTHER" id="PTHR11061">
    <property type="entry name" value="RNA M5U METHYLTRANSFERASE"/>
    <property type="match status" value="1"/>
</dbReference>
<dbReference type="Pfam" id="PF05958">
    <property type="entry name" value="tRNA_U5-meth_tr"/>
    <property type="match status" value="1"/>
</dbReference>
<name>A0A4P9VSS9_9GAMM</name>
<keyword evidence="2 9" id="KW-0698">rRNA processing</keyword>
<evidence type="ECO:0000256" key="2">
    <source>
        <dbReference type="ARBA" id="ARBA00022552"/>
    </source>
</evidence>
<dbReference type="PROSITE" id="PS51687">
    <property type="entry name" value="SAM_MT_RNA_M5U"/>
    <property type="match status" value="1"/>
</dbReference>
<feature type="binding site" evidence="9 10">
    <location>
        <position position="336"/>
    </location>
    <ligand>
        <name>S-adenosyl-L-methionine</name>
        <dbReference type="ChEBI" id="CHEBI:59789"/>
    </ligand>
</feature>
<evidence type="ECO:0000256" key="11">
    <source>
        <dbReference type="PROSITE-ProRule" id="PRU10015"/>
    </source>
</evidence>
<accession>A0A4P9VSS9</accession>
<dbReference type="Pfam" id="PF01938">
    <property type="entry name" value="TRAM"/>
    <property type="match status" value="1"/>
</dbReference>
<dbReference type="PROSITE" id="PS01231">
    <property type="entry name" value="TRMA_2"/>
    <property type="match status" value="1"/>
</dbReference>
<dbReference type="SUPFAM" id="SSF53335">
    <property type="entry name" value="S-adenosyl-L-methionine-dependent methyltransferases"/>
    <property type="match status" value="1"/>
</dbReference>
<keyword evidence="4 9" id="KW-0808">Transferase</keyword>
<feature type="binding site" evidence="9 10">
    <location>
        <position position="285"/>
    </location>
    <ligand>
        <name>S-adenosyl-L-methionine</name>
        <dbReference type="ChEBI" id="CHEBI:59789"/>
    </ligand>
</feature>
<keyword evidence="14" id="KW-1185">Reference proteome</keyword>
<dbReference type="RefSeq" id="WP_094788087.1">
    <property type="nucleotide sequence ID" value="NZ_NDXW01000001.1"/>
</dbReference>
<dbReference type="Gene3D" id="3.40.50.150">
    <property type="entry name" value="Vaccinia Virus protein VP39"/>
    <property type="match status" value="1"/>
</dbReference>
<comment type="function">
    <text evidence="9">Catalyzes the formation of 5-methyl-uridine at position 1939 (m5U1939) in 23S rRNA.</text>
</comment>
<dbReference type="GO" id="GO:0005506">
    <property type="term" value="F:iron ion binding"/>
    <property type="evidence" value="ECO:0007669"/>
    <property type="project" value="UniProtKB-UniRule"/>
</dbReference>
<dbReference type="GO" id="GO:0070475">
    <property type="term" value="P:rRNA base methylation"/>
    <property type="evidence" value="ECO:0007669"/>
    <property type="project" value="TreeGrafter"/>
</dbReference>
<dbReference type="Gene3D" id="2.40.50.140">
    <property type="entry name" value="Nucleic acid-binding proteins"/>
    <property type="match status" value="1"/>
</dbReference>
<gene>
    <name evidence="9" type="primary">rlmD</name>
    <name evidence="13" type="ORF">B9G39_17355</name>
</gene>
<dbReference type="InterPro" id="IPR001566">
    <property type="entry name" value="23S_rRNA_MeTrfase_RlmD"/>
</dbReference>
<dbReference type="EMBL" id="NDXW01000001">
    <property type="protein sequence ID" value="RDH45060.1"/>
    <property type="molecule type" value="Genomic_DNA"/>
</dbReference>
<evidence type="ECO:0000256" key="5">
    <source>
        <dbReference type="ARBA" id="ARBA00022691"/>
    </source>
</evidence>
<keyword evidence="3 9" id="KW-0489">Methyltransferase</keyword>
<reference evidence="13 14" key="1">
    <citation type="submission" date="2017-04" db="EMBL/GenBank/DDBJ databases">
        <title>Draft genome sequence of Zooshikella ganghwensis VG4 isolated from Red Sea sediments.</title>
        <authorList>
            <person name="Rehman Z."/>
            <person name="Alam I."/>
            <person name="Kamau A."/>
            <person name="Bajic V."/>
            <person name="Leiknes T."/>
        </authorList>
    </citation>
    <scope>NUCLEOTIDE SEQUENCE [LARGE SCALE GENOMIC DNA]</scope>
    <source>
        <strain evidence="13 14">VG4</strain>
    </source>
</reference>
<organism evidence="13 14">
    <name type="scientific">Zooshikella ganghwensis</name>
    <dbReference type="NCBI Taxonomy" id="202772"/>
    <lineage>
        <taxon>Bacteria</taxon>
        <taxon>Pseudomonadati</taxon>
        <taxon>Pseudomonadota</taxon>
        <taxon>Gammaproteobacteria</taxon>
        <taxon>Oceanospirillales</taxon>
        <taxon>Zooshikellaceae</taxon>
        <taxon>Zooshikella</taxon>
    </lineage>
</organism>
<comment type="similarity">
    <text evidence="9">Belongs to the class I-like SAM-binding methyltransferase superfamily. RNA M5U methyltransferase family. RlmD subfamily.</text>
</comment>
<comment type="catalytic activity">
    <reaction evidence="9">
        <text>uridine(1939) in 23S rRNA + S-adenosyl-L-methionine = 5-methyluridine(1939) in 23S rRNA + S-adenosyl-L-homocysteine + H(+)</text>
        <dbReference type="Rhea" id="RHEA:42908"/>
        <dbReference type="Rhea" id="RHEA-COMP:10278"/>
        <dbReference type="Rhea" id="RHEA-COMP:10279"/>
        <dbReference type="ChEBI" id="CHEBI:15378"/>
        <dbReference type="ChEBI" id="CHEBI:57856"/>
        <dbReference type="ChEBI" id="CHEBI:59789"/>
        <dbReference type="ChEBI" id="CHEBI:65315"/>
        <dbReference type="ChEBI" id="CHEBI:74447"/>
        <dbReference type="EC" id="2.1.1.190"/>
    </reaction>
</comment>
<evidence type="ECO:0000256" key="7">
    <source>
        <dbReference type="ARBA" id="ARBA00023004"/>
    </source>
</evidence>
<evidence type="ECO:0000313" key="13">
    <source>
        <dbReference type="EMBL" id="RDH45060.1"/>
    </source>
</evidence>
<proteinExistence type="inferred from homology"/>
<feature type="active site" evidence="11">
    <location>
        <position position="411"/>
    </location>
</feature>
<evidence type="ECO:0000256" key="9">
    <source>
        <dbReference type="HAMAP-Rule" id="MF_01010"/>
    </source>
</evidence>
<dbReference type="HAMAP" id="MF_01010">
    <property type="entry name" value="23SrRNA_methyltr_RlmD"/>
    <property type="match status" value="1"/>
</dbReference>
<dbReference type="AlphaFoldDB" id="A0A4P9VSS9"/>
<dbReference type="InterPro" id="IPR030390">
    <property type="entry name" value="MeTrfase_TrmA_AS"/>
</dbReference>
<dbReference type="CDD" id="cd02440">
    <property type="entry name" value="AdoMet_MTases"/>
    <property type="match status" value="1"/>
</dbReference>
<evidence type="ECO:0000256" key="10">
    <source>
        <dbReference type="PROSITE-ProRule" id="PRU01024"/>
    </source>
</evidence>
<dbReference type="GO" id="GO:0051539">
    <property type="term" value="F:4 iron, 4 sulfur cluster binding"/>
    <property type="evidence" value="ECO:0007669"/>
    <property type="project" value="UniProtKB-KW"/>
</dbReference>
<evidence type="ECO:0000256" key="6">
    <source>
        <dbReference type="ARBA" id="ARBA00022723"/>
    </source>
</evidence>
<dbReference type="NCBIfam" id="TIGR00479">
    <property type="entry name" value="rumA"/>
    <property type="match status" value="1"/>
</dbReference>
<dbReference type="Proteomes" id="UP000257039">
    <property type="component" value="Unassembled WGS sequence"/>
</dbReference>
<evidence type="ECO:0000256" key="8">
    <source>
        <dbReference type="ARBA" id="ARBA00023014"/>
    </source>
</evidence>
<feature type="binding site" evidence="9">
    <location>
        <position position="99"/>
    </location>
    <ligand>
        <name>[4Fe-4S] cluster</name>
        <dbReference type="ChEBI" id="CHEBI:49883"/>
    </ligand>
</feature>
<keyword evidence="6 9" id="KW-0479">Metal-binding</keyword>
<dbReference type="InterPro" id="IPR012340">
    <property type="entry name" value="NA-bd_OB-fold"/>
</dbReference>
<dbReference type="EC" id="2.1.1.190" evidence="9"/>
<feature type="binding site" evidence="9">
    <location>
        <position position="96"/>
    </location>
    <ligand>
        <name>[4Fe-4S] cluster</name>
        <dbReference type="ChEBI" id="CHEBI:49883"/>
    </ligand>
</feature>
<dbReference type="NCBIfam" id="NF009639">
    <property type="entry name" value="PRK13168.1"/>
    <property type="match status" value="1"/>
</dbReference>
<dbReference type="GO" id="GO:0003723">
    <property type="term" value="F:RNA binding"/>
    <property type="evidence" value="ECO:0007669"/>
    <property type="project" value="InterPro"/>
</dbReference>
<feature type="domain" description="TRAM" evidence="12">
    <location>
        <begin position="16"/>
        <end position="77"/>
    </location>
</feature>
<feature type="binding site" evidence="9">
    <location>
        <position position="363"/>
    </location>
    <ligand>
        <name>S-adenosyl-L-methionine</name>
        <dbReference type="ChEBI" id="CHEBI:59789"/>
    </ligand>
</feature>
<keyword evidence="1 9" id="KW-0004">4Fe-4S</keyword>
<protein>
    <recommendedName>
        <fullName evidence="9">23S rRNA (uracil(1939)-C(5))-methyltransferase RlmD</fullName>
        <ecNumber evidence="9">2.1.1.190</ecNumber>
    </recommendedName>
    <alternativeName>
        <fullName evidence="9">23S rRNA(m5U1939)-methyltransferase</fullName>
    </alternativeName>
</protein>
<evidence type="ECO:0000256" key="3">
    <source>
        <dbReference type="ARBA" id="ARBA00022603"/>
    </source>
</evidence>
<feature type="binding site" evidence="9 10">
    <location>
        <position position="385"/>
    </location>
    <ligand>
        <name>S-adenosyl-L-methionine</name>
        <dbReference type="ChEBI" id="CHEBI:59789"/>
    </ligand>
</feature>
<evidence type="ECO:0000313" key="14">
    <source>
        <dbReference type="Proteomes" id="UP000257039"/>
    </source>
</evidence>
<dbReference type="SUPFAM" id="SSF50249">
    <property type="entry name" value="Nucleic acid-binding proteins"/>
    <property type="match status" value="1"/>
</dbReference>